<protein>
    <submittedName>
        <fullName evidence="2">Uncharacterized protein</fullName>
    </submittedName>
</protein>
<keyword evidence="3" id="KW-1185">Reference proteome</keyword>
<feature type="transmembrane region" description="Helical" evidence="1">
    <location>
        <begin position="292"/>
        <end position="314"/>
    </location>
</feature>
<evidence type="ECO:0000313" key="3">
    <source>
        <dbReference type="Proteomes" id="UP000550714"/>
    </source>
</evidence>
<keyword evidence="1" id="KW-0812">Transmembrane</keyword>
<dbReference type="AlphaFoldDB" id="A0A839S995"/>
<dbReference type="RefSeq" id="WP_183659476.1">
    <property type="nucleotide sequence ID" value="NZ_JACHWU010000011.1"/>
</dbReference>
<evidence type="ECO:0000256" key="1">
    <source>
        <dbReference type="SAM" id="Phobius"/>
    </source>
</evidence>
<evidence type="ECO:0000313" key="2">
    <source>
        <dbReference type="EMBL" id="MBB3053560.1"/>
    </source>
</evidence>
<name>A0A839S995_9PSEU</name>
<organism evidence="2 3">
    <name type="scientific">Prauserella isguenensis</name>
    <dbReference type="NCBI Taxonomy" id="1470180"/>
    <lineage>
        <taxon>Bacteria</taxon>
        <taxon>Bacillati</taxon>
        <taxon>Actinomycetota</taxon>
        <taxon>Actinomycetes</taxon>
        <taxon>Pseudonocardiales</taxon>
        <taxon>Pseudonocardiaceae</taxon>
        <taxon>Prauserella</taxon>
    </lineage>
</organism>
<reference evidence="2 3" key="1">
    <citation type="submission" date="2020-08" db="EMBL/GenBank/DDBJ databases">
        <title>Genomic Encyclopedia of Type Strains, Phase III (KMG-III): the genomes of soil and plant-associated and newly described type strains.</title>
        <authorList>
            <person name="Whitman W."/>
        </authorList>
    </citation>
    <scope>NUCLEOTIDE SEQUENCE [LARGE SCALE GENOMIC DNA]</scope>
    <source>
        <strain evidence="2 3">CECT 8577</strain>
    </source>
</reference>
<dbReference type="Proteomes" id="UP000550714">
    <property type="component" value="Unassembled WGS sequence"/>
</dbReference>
<comment type="caution">
    <text evidence="2">The sequence shown here is derived from an EMBL/GenBank/DDBJ whole genome shotgun (WGS) entry which is preliminary data.</text>
</comment>
<keyword evidence="1" id="KW-1133">Transmembrane helix</keyword>
<feature type="transmembrane region" description="Helical" evidence="1">
    <location>
        <begin position="116"/>
        <end position="135"/>
    </location>
</feature>
<gene>
    <name evidence="2" type="ORF">FHS23_004614</name>
</gene>
<sequence>MHPQRHELSIEPYSPALSAAADRITGMRERITTTAGSLREDGTRRTQVGAIAGVVLAAAAAVAAAIALGDVLGSGVAWLFGVVADGAAGFWDQVLYPAAVMPITLWFDLHAPAAGFDPLVMLLCWAAAGAGLWIASSTAHRLGLVCLVLWLGWAAATTALAYGGADPAAPALAAGTTGAALALLTMIGLVQLPTPQSRVRRDDEAELRTRMDRQQALLHAAVAADAPNGELVRLRRQLTETVERLTPGSRAWIEWRSALGHQCDREVVAFQVIASSAAVAAALLLLGATGSAVFAVLAVIAAGWGALAMATADYDERHAQTVLRRRDLALVD</sequence>
<dbReference type="EMBL" id="JACHWU010000011">
    <property type="protein sequence ID" value="MBB3053560.1"/>
    <property type="molecule type" value="Genomic_DNA"/>
</dbReference>
<proteinExistence type="predicted"/>
<feature type="transmembrane region" description="Helical" evidence="1">
    <location>
        <begin position="142"/>
        <end position="165"/>
    </location>
</feature>
<feature type="transmembrane region" description="Helical" evidence="1">
    <location>
        <begin position="171"/>
        <end position="192"/>
    </location>
</feature>
<accession>A0A839S995</accession>
<keyword evidence="1" id="KW-0472">Membrane</keyword>
<feature type="transmembrane region" description="Helical" evidence="1">
    <location>
        <begin position="48"/>
        <end position="69"/>
    </location>
</feature>